<dbReference type="GO" id="GO:0005829">
    <property type="term" value="C:cytosol"/>
    <property type="evidence" value="ECO:0007669"/>
    <property type="project" value="TreeGrafter"/>
</dbReference>
<evidence type="ECO:0000313" key="3">
    <source>
        <dbReference type="Proteomes" id="UP000315711"/>
    </source>
</evidence>
<evidence type="ECO:0000256" key="1">
    <source>
        <dbReference type="ARBA" id="ARBA00022801"/>
    </source>
</evidence>
<dbReference type="Pfam" id="PF00300">
    <property type="entry name" value="His_Phos_1"/>
    <property type="match status" value="1"/>
</dbReference>
<keyword evidence="3" id="KW-1185">Reference proteome</keyword>
<dbReference type="PANTHER" id="PTHR46517:SF1">
    <property type="entry name" value="FRUCTOSE-2,6-BISPHOSPHATASE TIGAR"/>
    <property type="match status" value="1"/>
</dbReference>
<dbReference type="InterPro" id="IPR029033">
    <property type="entry name" value="His_PPase_superfam"/>
</dbReference>
<dbReference type="EMBL" id="VLKZ01000008">
    <property type="protein sequence ID" value="TWI54626.1"/>
    <property type="molecule type" value="Genomic_DNA"/>
</dbReference>
<name>A0A562QF11_9BACI</name>
<dbReference type="GO" id="GO:0045820">
    <property type="term" value="P:negative regulation of glycolytic process"/>
    <property type="evidence" value="ECO:0007669"/>
    <property type="project" value="TreeGrafter"/>
</dbReference>
<keyword evidence="1" id="KW-0378">Hydrolase</keyword>
<dbReference type="SMART" id="SM00855">
    <property type="entry name" value="PGAM"/>
    <property type="match status" value="1"/>
</dbReference>
<dbReference type="GO" id="GO:0043456">
    <property type="term" value="P:regulation of pentose-phosphate shunt"/>
    <property type="evidence" value="ECO:0007669"/>
    <property type="project" value="TreeGrafter"/>
</dbReference>
<gene>
    <name evidence="2" type="ORF">IQ10_02848</name>
</gene>
<organism evidence="2 3">
    <name type="scientific">Halalkalibacter nanhaiisediminis</name>
    <dbReference type="NCBI Taxonomy" id="688079"/>
    <lineage>
        <taxon>Bacteria</taxon>
        <taxon>Bacillati</taxon>
        <taxon>Bacillota</taxon>
        <taxon>Bacilli</taxon>
        <taxon>Bacillales</taxon>
        <taxon>Bacillaceae</taxon>
        <taxon>Halalkalibacter</taxon>
    </lineage>
</organism>
<protein>
    <submittedName>
        <fullName evidence="2">Alpha-ribazole phosphatase</fullName>
    </submittedName>
</protein>
<dbReference type="AlphaFoldDB" id="A0A562QF11"/>
<reference evidence="2 3" key="1">
    <citation type="journal article" date="2015" name="Stand. Genomic Sci.">
        <title>Genomic Encyclopedia of Bacterial and Archaeal Type Strains, Phase III: the genomes of soil and plant-associated and newly described type strains.</title>
        <authorList>
            <person name="Whitman W.B."/>
            <person name="Woyke T."/>
            <person name="Klenk H.P."/>
            <person name="Zhou Y."/>
            <person name="Lilburn T.G."/>
            <person name="Beck B.J."/>
            <person name="De Vos P."/>
            <person name="Vandamme P."/>
            <person name="Eisen J.A."/>
            <person name="Garrity G."/>
            <person name="Hugenholtz P."/>
            <person name="Kyrpides N.C."/>
        </authorList>
    </citation>
    <scope>NUCLEOTIDE SEQUENCE [LARGE SCALE GENOMIC DNA]</scope>
    <source>
        <strain evidence="2 3">CGMCC 1.10116</strain>
    </source>
</reference>
<dbReference type="PANTHER" id="PTHR46517">
    <property type="entry name" value="FRUCTOSE-2,6-BISPHOSPHATASE TIGAR"/>
    <property type="match status" value="1"/>
</dbReference>
<proteinExistence type="predicted"/>
<dbReference type="OrthoDB" id="9783269at2"/>
<dbReference type="CDD" id="cd07067">
    <property type="entry name" value="HP_PGM_like"/>
    <property type="match status" value="1"/>
</dbReference>
<sequence length="211" mass="24226">MGHSLALTLIRHGLTKFNEEKRYIGSTDLPLSERGRADLLKITKGQEIGKKRLLISSDLTRCKETTELLYPDQSYLCLALLREIDFGDWEGKTYEELKDDRMYRSWLDDPCLVTPPNGERLEQFRQRTNLAMKQVLDLAKENEVTNVTVITHGGLIRQWLSSFAPEKRAFFEWEVPIGAAFTLIGKCDDVRRGGRFTLLQEEPITAKISGY</sequence>
<dbReference type="Gene3D" id="3.40.50.1240">
    <property type="entry name" value="Phosphoglycerate mutase-like"/>
    <property type="match status" value="1"/>
</dbReference>
<dbReference type="RefSeq" id="WP_144451097.1">
    <property type="nucleotide sequence ID" value="NZ_VLKZ01000008.1"/>
</dbReference>
<accession>A0A562QF11</accession>
<evidence type="ECO:0000313" key="2">
    <source>
        <dbReference type="EMBL" id="TWI54626.1"/>
    </source>
</evidence>
<dbReference type="InterPro" id="IPR013078">
    <property type="entry name" value="His_Pase_superF_clade-1"/>
</dbReference>
<comment type="caution">
    <text evidence="2">The sequence shown here is derived from an EMBL/GenBank/DDBJ whole genome shotgun (WGS) entry which is preliminary data.</text>
</comment>
<dbReference type="InterPro" id="IPR051695">
    <property type="entry name" value="Phosphoglycerate_Mutase"/>
</dbReference>
<dbReference type="Proteomes" id="UP000315711">
    <property type="component" value="Unassembled WGS sequence"/>
</dbReference>
<dbReference type="SUPFAM" id="SSF53254">
    <property type="entry name" value="Phosphoglycerate mutase-like"/>
    <property type="match status" value="1"/>
</dbReference>
<dbReference type="GO" id="GO:0004331">
    <property type="term" value="F:fructose-2,6-bisphosphate 2-phosphatase activity"/>
    <property type="evidence" value="ECO:0007669"/>
    <property type="project" value="TreeGrafter"/>
</dbReference>